<reference evidence="2 3" key="1">
    <citation type="submission" date="2020-10" db="EMBL/GenBank/DDBJ databases">
        <title>Sequencing the genomes of 1000 actinobacteria strains.</title>
        <authorList>
            <person name="Klenk H.-P."/>
        </authorList>
    </citation>
    <scope>NUCLEOTIDE SEQUENCE [LARGE SCALE GENOMIC DNA]</scope>
    <source>
        <strain evidence="2 3">DSM 41803</strain>
    </source>
</reference>
<proteinExistence type="predicted"/>
<dbReference type="GeneID" id="86827917"/>
<feature type="region of interest" description="Disordered" evidence="1">
    <location>
        <begin position="27"/>
        <end position="62"/>
    </location>
</feature>
<dbReference type="EMBL" id="JADBGF010000001">
    <property type="protein sequence ID" value="MBE1597218.1"/>
    <property type="molecule type" value="Genomic_DNA"/>
</dbReference>
<evidence type="ECO:0000313" key="2">
    <source>
        <dbReference type="EMBL" id="MBE1597218.1"/>
    </source>
</evidence>
<evidence type="ECO:0000256" key="1">
    <source>
        <dbReference type="SAM" id="MobiDB-lite"/>
    </source>
</evidence>
<accession>A0A8I0TTF4</accession>
<dbReference type="Proteomes" id="UP000629287">
    <property type="component" value="Unassembled WGS sequence"/>
</dbReference>
<gene>
    <name evidence="2" type="ORF">H4687_003347</name>
</gene>
<comment type="caution">
    <text evidence="2">The sequence shown here is derived from an EMBL/GenBank/DDBJ whole genome shotgun (WGS) entry which is preliminary data.</text>
</comment>
<name>A0A8I0TTF4_9ACTN</name>
<evidence type="ECO:0000313" key="3">
    <source>
        <dbReference type="Proteomes" id="UP000629287"/>
    </source>
</evidence>
<dbReference type="AlphaFoldDB" id="A0A8I0TTF4"/>
<organism evidence="2 3">
    <name type="scientific">Streptomyces stelliscabiei</name>
    <dbReference type="NCBI Taxonomy" id="146820"/>
    <lineage>
        <taxon>Bacteria</taxon>
        <taxon>Bacillati</taxon>
        <taxon>Actinomycetota</taxon>
        <taxon>Actinomycetes</taxon>
        <taxon>Kitasatosporales</taxon>
        <taxon>Streptomycetaceae</taxon>
        <taxon>Streptomyces</taxon>
    </lineage>
</organism>
<protein>
    <submittedName>
        <fullName evidence="2">Uncharacterized protein</fullName>
    </submittedName>
</protein>
<keyword evidence="3" id="KW-1185">Reference proteome</keyword>
<dbReference type="RefSeq" id="WP_046916580.1">
    <property type="nucleotide sequence ID" value="NZ_JADBGF010000001.1"/>
</dbReference>
<sequence length="62" mass="6608">MPTVRTTMQPDREIEVTDADYLDLKRQGLLIDDTPETPAPATAAPAPPEKKTIAGTAGSKES</sequence>
<dbReference type="OrthoDB" id="5198232at2"/>